<accession>A0AAV0XRR3</accession>
<name>A0AAV0XRR3_9HEMI</name>
<reference evidence="1 2" key="1">
    <citation type="submission" date="2023-01" db="EMBL/GenBank/DDBJ databases">
        <authorList>
            <person name="Whitehead M."/>
        </authorList>
    </citation>
    <scope>NUCLEOTIDE SEQUENCE [LARGE SCALE GENOMIC DNA]</scope>
</reference>
<evidence type="ECO:0008006" key="3">
    <source>
        <dbReference type="Google" id="ProtNLM"/>
    </source>
</evidence>
<sequence length="243" mass="27171">MPARQLPVQVRAKCSHLMLADPSFDEPAPVEMLIGADIFPQVWKNKCSSLGPGFPSVYSSVFGWVLIGPVQKHPDIGAQAMLVSLVSSMESIIERFWNVEEPEAAPPQFTEDGLCEELFNSEMRRDSRGRFAVPLPFRSGRPVKDFPGSRQVALNRFLQLEKKLSADEVLYNAYRKFMLDYESLGHMTLAEGPGQYFIPHHAIQKSEGDSVKLRVVFDASAKCHSGVSLNQCYWSGRSCSRTS</sequence>
<dbReference type="EMBL" id="CARXXK010000412">
    <property type="protein sequence ID" value="CAI6370532.1"/>
    <property type="molecule type" value="Genomic_DNA"/>
</dbReference>
<dbReference type="AlphaFoldDB" id="A0AAV0XRR3"/>
<keyword evidence="2" id="KW-1185">Reference proteome</keyword>
<comment type="caution">
    <text evidence="1">The sequence shown here is derived from an EMBL/GenBank/DDBJ whole genome shotgun (WGS) entry which is preliminary data.</text>
</comment>
<dbReference type="Proteomes" id="UP001160148">
    <property type="component" value="Unassembled WGS sequence"/>
</dbReference>
<organism evidence="1 2">
    <name type="scientific">Macrosiphum euphorbiae</name>
    <name type="common">potato aphid</name>
    <dbReference type="NCBI Taxonomy" id="13131"/>
    <lineage>
        <taxon>Eukaryota</taxon>
        <taxon>Metazoa</taxon>
        <taxon>Ecdysozoa</taxon>
        <taxon>Arthropoda</taxon>
        <taxon>Hexapoda</taxon>
        <taxon>Insecta</taxon>
        <taxon>Pterygota</taxon>
        <taxon>Neoptera</taxon>
        <taxon>Paraneoptera</taxon>
        <taxon>Hemiptera</taxon>
        <taxon>Sternorrhyncha</taxon>
        <taxon>Aphidomorpha</taxon>
        <taxon>Aphidoidea</taxon>
        <taxon>Aphididae</taxon>
        <taxon>Macrosiphini</taxon>
        <taxon>Macrosiphum</taxon>
    </lineage>
</organism>
<dbReference type="PANTHER" id="PTHR47331">
    <property type="entry name" value="PHD-TYPE DOMAIN-CONTAINING PROTEIN"/>
    <property type="match status" value="1"/>
</dbReference>
<evidence type="ECO:0000313" key="2">
    <source>
        <dbReference type="Proteomes" id="UP001160148"/>
    </source>
</evidence>
<protein>
    <recommendedName>
        <fullName evidence="3">Peptidase aspartic putative domain-containing protein</fullName>
    </recommendedName>
</protein>
<proteinExistence type="predicted"/>
<dbReference type="PANTHER" id="PTHR47331:SF1">
    <property type="entry name" value="GAG-LIKE PROTEIN"/>
    <property type="match status" value="1"/>
</dbReference>
<gene>
    <name evidence="1" type="ORF">MEUPH1_LOCUS24642</name>
</gene>
<evidence type="ECO:0000313" key="1">
    <source>
        <dbReference type="EMBL" id="CAI6370532.1"/>
    </source>
</evidence>